<reference evidence="1 2" key="1">
    <citation type="journal article" date="2018" name="Sci. Rep.">
        <title>Rhizobium tumorigenes sp. nov., a novel plant tumorigenic bacterium isolated from cane gall tumors on thornless blackberry.</title>
        <authorList>
            <person name="Kuzmanovi N."/>
            <person name="Smalla K."/>
            <person name="Gronow S."/>
            <person name="PuBawska J."/>
        </authorList>
    </citation>
    <scope>NUCLEOTIDE SEQUENCE [LARGE SCALE GENOMIC DNA]</scope>
    <source>
        <strain evidence="1 2">CCBAU 85046</strain>
    </source>
</reference>
<keyword evidence="2" id="KW-1185">Reference proteome</keyword>
<comment type="caution">
    <text evidence="1">The sequence shown here is derived from an EMBL/GenBank/DDBJ whole genome shotgun (WGS) entry which is preliminary data.</text>
</comment>
<name>A0A2W4DJT5_9HYPH</name>
<proteinExistence type="predicted"/>
<organism evidence="1 2">
    <name type="scientific">Rhizobium tubonense</name>
    <dbReference type="NCBI Taxonomy" id="484088"/>
    <lineage>
        <taxon>Bacteria</taxon>
        <taxon>Pseudomonadati</taxon>
        <taxon>Pseudomonadota</taxon>
        <taxon>Alphaproteobacteria</taxon>
        <taxon>Hyphomicrobiales</taxon>
        <taxon>Rhizobiaceae</taxon>
        <taxon>Rhizobium/Agrobacterium group</taxon>
        <taxon>Rhizobium</taxon>
    </lineage>
</organism>
<dbReference type="EMBL" id="PCDP01000002">
    <property type="protein sequence ID" value="PZM16454.1"/>
    <property type="molecule type" value="Genomic_DNA"/>
</dbReference>
<gene>
    <name evidence="1" type="ORF">CPY51_03715</name>
</gene>
<protein>
    <submittedName>
        <fullName evidence="1">Uncharacterized protein</fullName>
    </submittedName>
</protein>
<dbReference type="Proteomes" id="UP000248925">
    <property type="component" value="Unassembled WGS sequence"/>
</dbReference>
<evidence type="ECO:0000313" key="1">
    <source>
        <dbReference type="EMBL" id="PZM16454.1"/>
    </source>
</evidence>
<evidence type="ECO:0000313" key="2">
    <source>
        <dbReference type="Proteomes" id="UP000248925"/>
    </source>
</evidence>
<accession>A0A2W4DJT5</accession>
<sequence length="87" mass="9564">MDAGGASSLGFEKLNDEFPVLGAAQFSLSDGRPTIDTCLVIVSTDGWQAMIMLVRSSPHGSRPVRSHLWVTIMLMRQQRIVTSVLFE</sequence>
<dbReference type="AlphaFoldDB" id="A0A2W4DJT5"/>